<dbReference type="Proteomes" id="UP001158576">
    <property type="component" value="Chromosome PAR"/>
</dbReference>
<sequence>MIRMQRIFRLFATPLVVTFFVIYYKEATYDRNTKDFSFDPIPDSVTVDTHGIAENFGINPGPEKKEKKKDDGFARVQGRS</sequence>
<accession>A0ABN7RKN8</accession>
<evidence type="ECO:0000313" key="3">
    <source>
        <dbReference type="EMBL" id="CAG5076955.1"/>
    </source>
</evidence>
<organism evidence="3 4">
    <name type="scientific">Oikopleura dioica</name>
    <name type="common">Tunicate</name>
    <dbReference type="NCBI Taxonomy" id="34765"/>
    <lineage>
        <taxon>Eukaryota</taxon>
        <taxon>Metazoa</taxon>
        <taxon>Chordata</taxon>
        <taxon>Tunicata</taxon>
        <taxon>Appendicularia</taxon>
        <taxon>Copelata</taxon>
        <taxon>Oikopleuridae</taxon>
        <taxon>Oikopleura</taxon>
    </lineage>
</organism>
<feature type="transmembrane region" description="Helical" evidence="2">
    <location>
        <begin position="7"/>
        <end position="24"/>
    </location>
</feature>
<proteinExistence type="predicted"/>
<evidence type="ECO:0000313" key="4">
    <source>
        <dbReference type="Proteomes" id="UP001158576"/>
    </source>
</evidence>
<keyword evidence="2" id="KW-0812">Transmembrane</keyword>
<feature type="region of interest" description="Disordered" evidence="1">
    <location>
        <begin position="55"/>
        <end position="80"/>
    </location>
</feature>
<evidence type="ECO:0000256" key="1">
    <source>
        <dbReference type="SAM" id="MobiDB-lite"/>
    </source>
</evidence>
<keyword evidence="4" id="KW-1185">Reference proteome</keyword>
<dbReference type="EMBL" id="OU015568">
    <property type="protein sequence ID" value="CAG5076955.1"/>
    <property type="molecule type" value="Genomic_DNA"/>
</dbReference>
<name>A0ABN7RKN8_OIKDI</name>
<keyword evidence="2" id="KW-0472">Membrane</keyword>
<feature type="compositionally biased region" description="Basic and acidic residues" evidence="1">
    <location>
        <begin position="62"/>
        <end position="73"/>
    </location>
</feature>
<evidence type="ECO:0000256" key="2">
    <source>
        <dbReference type="SAM" id="Phobius"/>
    </source>
</evidence>
<gene>
    <name evidence="3" type="ORF">OKIOD_LOCUS155</name>
</gene>
<keyword evidence="2" id="KW-1133">Transmembrane helix</keyword>
<protein>
    <submittedName>
        <fullName evidence="3">Oidioi.mRNA.OKI2018_I69.PAR.g8597.t1.cds</fullName>
    </submittedName>
</protein>
<reference evidence="3 4" key="1">
    <citation type="submission" date="2021-04" db="EMBL/GenBank/DDBJ databases">
        <authorList>
            <person name="Bliznina A."/>
        </authorList>
    </citation>
    <scope>NUCLEOTIDE SEQUENCE [LARGE SCALE GENOMIC DNA]</scope>
</reference>